<reference evidence="9 10" key="1">
    <citation type="submission" date="2024-07" db="EMBL/GenBank/DDBJ databases">
        <title>Section-level genome sequencing and comparative genomics of Aspergillus sections Usti and Cavernicolus.</title>
        <authorList>
            <consortium name="Lawrence Berkeley National Laboratory"/>
            <person name="Nybo J.L."/>
            <person name="Vesth T.C."/>
            <person name="Theobald S."/>
            <person name="Frisvad J.C."/>
            <person name="Larsen T.O."/>
            <person name="Kjaerboelling I."/>
            <person name="Rothschild-Mancinelli K."/>
            <person name="Lyhne E.K."/>
            <person name="Kogle M.E."/>
            <person name="Barry K."/>
            <person name="Clum A."/>
            <person name="Na H."/>
            <person name="Ledsgaard L."/>
            <person name="Lin J."/>
            <person name="Lipzen A."/>
            <person name="Kuo A."/>
            <person name="Riley R."/>
            <person name="Mondo S."/>
            <person name="Labutti K."/>
            <person name="Haridas S."/>
            <person name="Pangalinan J."/>
            <person name="Salamov A.A."/>
            <person name="Simmons B.A."/>
            <person name="Magnuson J.K."/>
            <person name="Chen J."/>
            <person name="Drula E."/>
            <person name="Henrissat B."/>
            <person name="Wiebenga A."/>
            <person name="Lubbers R.J."/>
            <person name="Gomes A.C."/>
            <person name="Macurrencykelacurrency M.R."/>
            <person name="Stajich J."/>
            <person name="Grigoriev I.V."/>
            <person name="Mortensen U.H."/>
            <person name="De Vries R.P."/>
            <person name="Baker S.E."/>
            <person name="Andersen M.R."/>
        </authorList>
    </citation>
    <scope>NUCLEOTIDE SEQUENCE [LARGE SCALE GENOMIC DNA]</scope>
    <source>
        <strain evidence="9 10">CBS 449.75</strain>
    </source>
</reference>
<keyword evidence="10" id="KW-1185">Reference proteome</keyword>
<evidence type="ECO:0000256" key="3">
    <source>
        <dbReference type="ARBA" id="ARBA00022692"/>
    </source>
</evidence>
<dbReference type="GeneID" id="98149391"/>
<organism evidence="9 10">
    <name type="scientific">Aspergillus lucknowensis</name>
    <dbReference type="NCBI Taxonomy" id="176173"/>
    <lineage>
        <taxon>Eukaryota</taxon>
        <taxon>Fungi</taxon>
        <taxon>Dikarya</taxon>
        <taxon>Ascomycota</taxon>
        <taxon>Pezizomycotina</taxon>
        <taxon>Eurotiomycetes</taxon>
        <taxon>Eurotiomycetidae</taxon>
        <taxon>Eurotiales</taxon>
        <taxon>Aspergillaceae</taxon>
        <taxon>Aspergillus</taxon>
        <taxon>Aspergillus subgen. Nidulantes</taxon>
    </lineage>
</organism>
<proteinExistence type="predicted"/>
<evidence type="ECO:0000313" key="10">
    <source>
        <dbReference type="Proteomes" id="UP001610432"/>
    </source>
</evidence>
<dbReference type="SUPFAM" id="SSF103473">
    <property type="entry name" value="MFS general substrate transporter"/>
    <property type="match status" value="1"/>
</dbReference>
<feature type="transmembrane region" description="Helical" evidence="7">
    <location>
        <begin position="277"/>
        <end position="302"/>
    </location>
</feature>
<keyword evidence="3 7" id="KW-0812">Transmembrane</keyword>
<dbReference type="CDD" id="cd17327">
    <property type="entry name" value="MFS_FEN2_like"/>
    <property type="match status" value="1"/>
</dbReference>
<feature type="transmembrane region" description="Helical" evidence="7">
    <location>
        <begin position="86"/>
        <end position="107"/>
    </location>
</feature>
<comment type="subcellular location">
    <subcellularLocation>
        <location evidence="1">Membrane</location>
        <topology evidence="1">Multi-pass membrane protein</topology>
    </subcellularLocation>
</comment>
<feature type="transmembrane region" description="Helical" evidence="7">
    <location>
        <begin position="430"/>
        <end position="451"/>
    </location>
</feature>
<accession>A0ABR4M5B3</accession>
<feature type="transmembrane region" description="Helical" evidence="7">
    <location>
        <begin position="366"/>
        <end position="388"/>
    </location>
</feature>
<feature type="transmembrane region" description="Helical" evidence="7">
    <location>
        <begin position="341"/>
        <end position="360"/>
    </location>
</feature>
<feature type="transmembrane region" description="Helical" evidence="7">
    <location>
        <begin position="114"/>
        <end position="133"/>
    </location>
</feature>
<evidence type="ECO:0000256" key="6">
    <source>
        <dbReference type="SAM" id="MobiDB-lite"/>
    </source>
</evidence>
<evidence type="ECO:0000259" key="8">
    <source>
        <dbReference type="PROSITE" id="PS50850"/>
    </source>
</evidence>
<dbReference type="EMBL" id="JBFXLQ010000002">
    <property type="protein sequence ID" value="KAL2871782.1"/>
    <property type="molecule type" value="Genomic_DNA"/>
</dbReference>
<sequence>MADVKDVKGLKPDFSPEKYSSSPAESNLAVEYTDINEKALLRRLDYKLLPPLTILYLLSFLDRSNVGNARLEGLTDDVGMSGNQYLTGLTLYFVGYVLFEVPCNIILKKTTPRTWLPTLTLIWGIVATLLGVVQNYAGYLTSRTALGIAESGLFPGVVFYLSMWYKRNEQHYRVALFFSAASLAGAFGGILAWGIAHMRGVGGYAGWRWIFILEGLLTVVMSFVAYFWVYNYPATAEFLSEKERSFINFRLKHDNDATRDEKFTWTAVLDAIKDPKVWLYGLGFHTMSLPLYTLSLFLPTIIRELGYSAAEAQLLTVPPYALGFVMTITAAILSERTRRRAPFIMGSSAIACVGYIILLGGRKPGVSYTGTFFCCAGIYPAVAIVLSWPANNVSGQTKRAIANAMQISIGNLGAVIGTQLYRTETSPRYFLGHGFALGYLVANIVVVFILWQVLNRENAKKAEVRDREGLRALMGDIGDAEGEFQGDKDPRWIFQT</sequence>
<dbReference type="PANTHER" id="PTHR43791">
    <property type="entry name" value="PERMEASE-RELATED"/>
    <property type="match status" value="1"/>
</dbReference>
<feature type="compositionally biased region" description="Basic and acidic residues" evidence="6">
    <location>
        <begin position="1"/>
        <end position="16"/>
    </location>
</feature>
<dbReference type="InterPro" id="IPR020846">
    <property type="entry name" value="MFS_dom"/>
</dbReference>
<dbReference type="RefSeq" id="XP_070890761.1">
    <property type="nucleotide sequence ID" value="XM_071034319.1"/>
</dbReference>
<name>A0ABR4M5B3_9EURO</name>
<keyword evidence="4 7" id="KW-1133">Transmembrane helix</keyword>
<dbReference type="PROSITE" id="PS50850">
    <property type="entry name" value="MFS"/>
    <property type="match status" value="1"/>
</dbReference>
<feature type="transmembrane region" description="Helical" evidence="7">
    <location>
        <begin position="174"/>
        <end position="195"/>
    </location>
</feature>
<dbReference type="InterPro" id="IPR036259">
    <property type="entry name" value="MFS_trans_sf"/>
</dbReference>
<dbReference type="PANTHER" id="PTHR43791:SF22">
    <property type="entry name" value="TRANSPORTER, PUTATIVE (AFU_ORTHOLOGUE AFUA_6G11320)-RELATED"/>
    <property type="match status" value="1"/>
</dbReference>
<feature type="region of interest" description="Disordered" evidence="6">
    <location>
        <begin position="1"/>
        <end position="22"/>
    </location>
</feature>
<evidence type="ECO:0000256" key="7">
    <source>
        <dbReference type="SAM" id="Phobius"/>
    </source>
</evidence>
<feature type="domain" description="Major facilitator superfamily (MFS) profile" evidence="8">
    <location>
        <begin position="48"/>
        <end position="460"/>
    </location>
</feature>
<keyword evidence="5 7" id="KW-0472">Membrane</keyword>
<comment type="caution">
    <text evidence="9">The sequence shown here is derived from an EMBL/GenBank/DDBJ whole genome shotgun (WGS) entry which is preliminary data.</text>
</comment>
<evidence type="ECO:0000256" key="4">
    <source>
        <dbReference type="ARBA" id="ARBA00022989"/>
    </source>
</evidence>
<gene>
    <name evidence="9" type="ORF">BJX67DRAFT_387987</name>
</gene>
<feature type="transmembrane region" description="Helical" evidence="7">
    <location>
        <begin position="314"/>
        <end position="334"/>
    </location>
</feature>
<dbReference type="Gene3D" id="1.20.1250.20">
    <property type="entry name" value="MFS general substrate transporter like domains"/>
    <property type="match status" value="2"/>
</dbReference>
<dbReference type="Pfam" id="PF07690">
    <property type="entry name" value="MFS_1"/>
    <property type="match status" value="1"/>
</dbReference>
<feature type="transmembrane region" description="Helical" evidence="7">
    <location>
        <begin position="145"/>
        <end position="162"/>
    </location>
</feature>
<evidence type="ECO:0000256" key="1">
    <source>
        <dbReference type="ARBA" id="ARBA00004141"/>
    </source>
</evidence>
<evidence type="ECO:0000256" key="2">
    <source>
        <dbReference type="ARBA" id="ARBA00022448"/>
    </source>
</evidence>
<dbReference type="InterPro" id="IPR011701">
    <property type="entry name" value="MFS"/>
</dbReference>
<evidence type="ECO:0000256" key="5">
    <source>
        <dbReference type="ARBA" id="ARBA00023136"/>
    </source>
</evidence>
<dbReference type="Proteomes" id="UP001610432">
    <property type="component" value="Unassembled WGS sequence"/>
</dbReference>
<feature type="transmembrane region" description="Helical" evidence="7">
    <location>
        <begin position="400"/>
        <end position="418"/>
    </location>
</feature>
<keyword evidence="2" id="KW-0813">Transport</keyword>
<evidence type="ECO:0000313" key="9">
    <source>
        <dbReference type="EMBL" id="KAL2871782.1"/>
    </source>
</evidence>
<protein>
    <submittedName>
        <fullName evidence="9">Major facilitator superfamily domain-containing protein</fullName>
    </submittedName>
</protein>
<feature type="transmembrane region" description="Helical" evidence="7">
    <location>
        <begin position="207"/>
        <end position="229"/>
    </location>
</feature>